<dbReference type="InterPro" id="IPR029001">
    <property type="entry name" value="ITPase-like_fam"/>
</dbReference>
<dbReference type="InterPro" id="IPR020922">
    <property type="entry name" value="dITP/XTP_pyrophosphatase"/>
</dbReference>
<evidence type="ECO:0000256" key="5">
    <source>
        <dbReference type="ARBA" id="ARBA00022801"/>
    </source>
</evidence>
<comment type="cofactor">
    <cofactor evidence="10">
        <name>Mg(2+)</name>
        <dbReference type="ChEBI" id="CHEBI:18420"/>
    </cofactor>
    <text evidence="10">Binds 1 Mg(2+) ion per subunit.</text>
</comment>
<evidence type="ECO:0000256" key="7">
    <source>
        <dbReference type="ARBA" id="ARBA00023080"/>
    </source>
</evidence>
<evidence type="ECO:0000256" key="8">
    <source>
        <dbReference type="ARBA" id="ARBA00051875"/>
    </source>
</evidence>
<evidence type="ECO:0000256" key="11">
    <source>
        <dbReference type="RuleBase" id="RU003781"/>
    </source>
</evidence>
<evidence type="ECO:0000313" key="13">
    <source>
        <dbReference type="Proteomes" id="UP000252355"/>
    </source>
</evidence>
<dbReference type="GO" id="GO:0035870">
    <property type="term" value="F:dITP diphosphatase activity"/>
    <property type="evidence" value="ECO:0007669"/>
    <property type="project" value="UniProtKB-UniRule"/>
</dbReference>
<comment type="catalytic activity">
    <reaction evidence="10">
        <text>ITP + H2O = IMP + diphosphate + H(+)</text>
        <dbReference type="Rhea" id="RHEA:29399"/>
        <dbReference type="ChEBI" id="CHEBI:15377"/>
        <dbReference type="ChEBI" id="CHEBI:15378"/>
        <dbReference type="ChEBI" id="CHEBI:33019"/>
        <dbReference type="ChEBI" id="CHEBI:58053"/>
        <dbReference type="ChEBI" id="CHEBI:61402"/>
        <dbReference type="EC" id="3.6.1.66"/>
    </reaction>
</comment>
<feature type="binding site" evidence="10">
    <location>
        <position position="174"/>
    </location>
    <ligand>
        <name>substrate</name>
    </ligand>
</feature>
<gene>
    <name evidence="12" type="ORF">OZSIB_1081</name>
</gene>
<keyword evidence="6 10" id="KW-0460">Magnesium</keyword>
<dbReference type="Proteomes" id="UP000252355">
    <property type="component" value="Unassembled WGS sequence"/>
</dbReference>
<protein>
    <recommendedName>
        <fullName evidence="10">dITP/XTP pyrophosphatase</fullName>
        <ecNumber evidence="10">3.6.1.66</ecNumber>
    </recommendedName>
    <alternativeName>
        <fullName evidence="10">Non-canonical purine NTP pyrophosphatase</fullName>
    </alternativeName>
    <alternativeName>
        <fullName evidence="10">Non-standard purine NTP pyrophosphatase</fullName>
    </alternativeName>
    <alternativeName>
        <fullName evidence="10">Nucleoside-triphosphate diphosphatase</fullName>
    </alternativeName>
    <alternativeName>
        <fullName evidence="10">Nucleoside-triphosphate pyrophosphatase</fullName>
        <shortName evidence="10">NTPase</shortName>
    </alternativeName>
</protein>
<dbReference type="EC" id="3.6.1.66" evidence="10"/>
<dbReference type="GO" id="GO:0000166">
    <property type="term" value="F:nucleotide binding"/>
    <property type="evidence" value="ECO:0007669"/>
    <property type="project" value="UniProtKB-KW"/>
</dbReference>
<dbReference type="GO" id="GO:0046872">
    <property type="term" value="F:metal ion binding"/>
    <property type="evidence" value="ECO:0007669"/>
    <property type="project" value="UniProtKB-KW"/>
</dbReference>
<feature type="binding site" evidence="10">
    <location>
        <position position="69"/>
    </location>
    <ligand>
        <name>substrate</name>
    </ligand>
</feature>
<dbReference type="Pfam" id="PF01725">
    <property type="entry name" value="Ham1p_like"/>
    <property type="match status" value="1"/>
</dbReference>
<comment type="caution">
    <text evidence="12">The sequence shown here is derived from an EMBL/GenBank/DDBJ whole genome shotgun (WGS) entry which is preliminary data.</text>
</comment>
<dbReference type="NCBIfam" id="TIGR00042">
    <property type="entry name" value="RdgB/HAM1 family non-canonical purine NTP pyrophosphatase"/>
    <property type="match status" value="1"/>
</dbReference>
<accession>A0A367Z8G5</accession>
<comment type="similarity">
    <text evidence="1 10 11">Belongs to the HAM1 NTPase family.</text>
</comment>
<dbReference type="Gene3D" id="3.90.950.10">
    <property type="match status" value="1"/>
</dbReference>
<feature type="binding site" evidence="10">
    <location>
        <position position="39"/>
    </location>
    <ligand>
        <name>Mg(2+)</name>
        <dbReference type="ChEBI" id="CHEBI:18420"/>
    </ligand>
</feature>
<dbReference type="SUPFAM" id="SSF52972">
    <property type="entry name" value="ITPase-like"/>
    <property type="match status" value="1"/>
</dbReference>
<evidence type="ECO:0000256" key="9">
    <source>
        <dbReference type="ARBA" id="ARBA00052017"/>
    </source>
</evidence>
<dbReference type="PANTHER" id="PTHR11067:SF9">
    <property type="entry name" value="INOSINE TRIPHOSPHATE PYROPHOSPHATASE"/>
    <property type="match status" value="1"/>
</dbReference>
<name>A0A367Z8G5_9BACT</name>
<evidence type="ECO:0000256" key="6">
    <source>
        <dbReference type="ARBA" id="ARBA00022842"/>
    </source>
</evidence>
<evidence type="ECO:0000313" key="12">
    <source>
        <dbReference type="EMBL" id="RCK74069.1"/>
    </source>
</evidence>
<evidence type="ECO:0000256" key="1">
    <source>
        <dbReference type="ARBA" id="ARBA00008023"/>
    </source>
</evidence>
<evidence type="ECO:0000256" key="2">
    <source>
        <dbReference type="ARBA" id="ARBA00011738"/>
    </source>
</evidence>
<proteinExistence type="inferred from homology"/>
<feature type="binding site" evidence="10">
    <location>
        <position position="68"/>
    </location>
    <ligand>
        <name>Mg(2+)</name>
        <dbReference type="ChEBI" id="CHEBI:18420"/>
    </ligand>
</feature>
<keyword evidence="4 10" id="KW-0547">Nucleotide-binding</keyword>
<dbReference type="InterPro" id="IPR002637">
    <property type="entry name" value="RdgB/HAM1"/>
</dbReference>
<evidence type="ECO:0000256" key="3">
    <source>
        <dbReference type="ARBA" id="ARBA00022723"/>
    </source>
</evidence>
<feature type="binding site" evidence="10">
    <location>
        <begin position="179"/>
        <end position="180"/>
    </location>
    <ligand>
        <name>substrate</name>
    </ligand>
</feature>
<dbReference type="PANTHER" id="PTHR11067">
    <property type="entry name" value="INOSINE TRIPHOSPHATE PYROPHOSPHATASE/HAM1 PROTEIN"/>
    <property type="match status" value="1"/>
</dbReference>
<organism evidence="12 13">
    <name type="scientific">Candidatus Ozemobacter sibiricus</name>
    <dbReference type="NCBI Taxonomy" id="2268124"/>
    <lineage>
        <taxon>Bacteria</taxon>
        <taxon>Candidatus Ozemobacteria</taxon>
        <taxon>Candidatus Ozemobacterales</taxon>
        <taxon>Candidatus Ozemobacteraceae</taxon>
        <taxon>Candidatus Ozemobacter</taxon>
    </lineage>
</organism>
<comment type="function">
    <text evidence="10">Pyrophosphatase that catalyzes the hydrolysis of nucleoside triphosphates to their monophosphate derivatives, with a high preference for the non-canonical purine nucleotides XTP (xanthosine triphosphate), dITP (deoxyinosine triphosphate) and ITP. Seems to function as a house-cleaning enzyme that removes non-canonical purine nucleotides from the nucleotide pool, thus preventing their incorporation into DNA/RNA and avoiding chromosomal lesions.</text>
</comment>
<keyword evidence="7 10" id="KW-0546">Nucleotide metabolism</keyword>
<comment type="catalytic activity">
    <reaction evidence="9 10">
        <text>XTP + H2O = XMP + diphosphate + H(+)</text>
        <dbReference type="Rhea" id="RHEA:28610"/>
        <dbReference type="ChEBI" id="CHEBI:15377"/>
        <dbReference type="ChEBI" id="CHEBI:15378"/>
        <dbReference type="ChEBI" id="CHEBI:33019"/>
        <dbReference type="ChEBI" id="CHEBI:57464"/>
        <dbReference type="ChEBI" id="CHEBI:61314"/>
        <dbReference type="EC" id="3.6.1.66"/>
    </reaction>
</comment>
<dbReference type="EMBL" id="QOQW01000047">
    <property type="protein sequence ID" value="RCK74069.1"/>
    <property type="molecule type" value="Genomic_DNA"/>
</dbReference>
<dbReference type="GO" id="GO:0005829">
    <property type="term" value="C:cytosol"/>
    <property type="evidence" value="ECO:0007669"/>
    <property type="project" value="TreeGrafter"/>
</dbReference>
<sequence length="198" mass="22003">MNLWVATRNRHKLEEIAGILGPAYELKSLLDRPDIPEVEEDGATYRDNARKKARALWEHVKAPVFADDSGLEVDALGGRPGVHSMRYSAPQPTHAKNIVKLLGEMQGIPLLQRTARFRCTVVYLDTEGNEQVFEGVLEGVIGFEAQGEGGFGFDPVFVLPERGITVAQLSPEEKNQISHRGRAVMALRRYLEQRAGGR</sequence>
<evidence type="ECO:0000256" key="4">
    <source>
        <dbReference type="ARBA" id="ARBA00022741"/>
    </source>
</evidence>
<keyword evidence="5 10" id="KW-0378">Hydrolase</keyword>
<feature type="binding site" evidence="10">
    <location>
        <begin position="151"/>
        <end position="154"/>
    </location>
    <ligand>
        <name>substrate</name>
    </ligand>
</feature>
<reference evidence="12 13" key="1">
    <citation type="submission" date="2018-05" db="EMBL/GenBank/DDBJ databases">
        <title>A metagenomic window into the 2 km-deep terrestrial subsurface aquifer revealed taxonomically and functionally diverse microbial community comprising novel uncultured bacterial lineages.</title>
        <authorList>
            <person name="Kadnikov V.V."/>
            <person name="Mardanov A.V."/>
            <person name="Beletsky A.V."/>
            <person name="Banks D."/>
            <person name="Pimenov N.V."/>
            <person name="Frank Y.A."/>
            <person name="Karnachuk O.V."/>
            <person name="Ravin N.V."/>
        </authorList>
    </citation>
    <scope>NUCLEOTIDE SEQUENCE [LARGE SCALE GENOMIC DNA]</scope>
    <source>
        <strain evidence="12">BY5</strain>
    </source>
</reference>
<dbReference type="GO" id="GO:0017111">
    <property type="term" value="F:ribonucleoside triphosphate phosphatase activity"/>
    <property type="evidence" value="ECO:0007669"/>
    <property type="project" value="InterPro"/>
</dbReference>
<feature type="active site" description="Proton acceptor" evidence="10">
    <location>
        <position position="68"/>
    </location>
</feature>
<feature type="binding site" evidence="10">
    <location>
        <begin position="7"/>
        <end position="12"/>
    </location>
    <ligand>
        <name>substrate</name>
    </ligand>
</feature>
<dbReference type="FunFam" id="3.90.950.10:FF:000001">
    <property type="entry name" value="dITP/XTP pyrophosphatase"/>
    <property type="match status" value="1"/>
</dbReference>
<dbReference type="GO" id="GO:0036220">
    <property type="term" value="F:ITP diphosphatase activity"/>
    <property type="evidence" value="ECO:0007669"/>
    <property type="project" value="UniProtKB-UniRule"/>
</dbReference>
<keyword evidence="3 10" id="KW-0479">Metal-binding</keyword>
<dbReference type="AlphaFoldDB" id="A0A367Z8G5"/>
<evidence type="ECO:0000256" key="10">
    <source>
        <dbReference type="HAMAP-Rule" id="MF_01405"/>
    </source>
</evidence>
<comment type="subunit">
    <text evidence="2 10">Homodimer.</text>
</comment>
<dbReference type="GO" id="GO:0009146">
    <property type="term" value="P:purine nucleoside triphosphate catabolic process"/>
    <property type="evidence" value="ECO:0007669"/>
    <property type="project" value="UniProtKB-UniRule"/>
</dbReference>
<dbReference type="GO" id="GO:0009117">
    <property type="term" value="P:nucleotide metabolic process"/>
    <property type="evidence" value="ECO:0007669"/>
    <property type="project" value="UniProtKB-KW"/>
</dbReference>
<comment type="catalytic activity">
    <reaction evidence="8 10">
        <text>dITP + H2O = dIMP + diphosphate + H(+)</text>
        <dbReference type="Rhea" id="RHEA:28342"/>
        <dbReference type="ChEBI" id="CHEBI:15377"/>
        <dbReference type="ChEBI" id="CHEBI:15378"/>
        <dbReference type="ChEBI" id="CHEBI:33019"/>
        <dbReference type="ChEBI" id="CHEBI:61194"/>
        <dbReference type="ChEBI" id="CHEBI:61382"/>
        <dbReference type="EC" id="3.6.1.66"/>
    </reaction>
</comment>
<dbReference type="HAMAP" id="MF_01405">
    <property type="entry name" value="Non_canon_purine_NTPase"/>
    <property type="match status" value="1"/>
</dbReference>
<dbReference type="GO" id="GO:0036222">
    <property type="term" value="F:XTP diphosphatase activity"/>
    <property type="evidence" value="ECO:0007669"/>
    <property type="project" value="UniProtKB-UniRule"/>
</dbReference>
<dbReference type="CDD" id="cd00515">
    <property type="entry name" value="HAM1"/>
    <property type="match status" value="1"/>
</dbReference>